<evidence type="ECO:0000313" key="3">
    <source>
        <dbReference type="EMBL" id="MBI1495413.1"/>
    </source>
</evidence>
<evidence type="ECO:0000259" key="2">
    <source>
        <dbReference type="Pfam" id="PF10145"/>
    </source>
</evidence>
<dbReference type="AlphaFoldDB" id="A0A8J7IL76"/>
<keyword evidence="1" id="KW-1188">Viral release from host cell</keyword>
<keyword evidence="4" id="KW-1185">Reference proteome</keyword>
<dbReference type="NCBIfam" id="TIGR01760">
    <property type="entry name" value="tape_meas_TP901"/>
    <property type="match status" value="1"/>
</dbReference>
<feature type="domain" description="Phage tail tape measure protein" evidence="2">
    <location>
        <begin position="126"/>
        <end position="281"/>
    </location>
</feature>
<accession>A0A8J7IL76</accession>
<dbReference type="InterPro" id="IPR010090">
    <property type="entry name" value="Phage_tape_meas"/>
</dbReference>
<evidence type="ECO:0000256" key="1">
    <source>
        <dbReference type="ARBA" id="ARBA00022612"/>
    </source>
</evidence>
<dbReference type="RefSeq" id="WP_228850115.1">
    <property type="nucleotide sequence ID" value="NZ_JADCKQ010000019.1"/>
</dbReference>
<proteinExistence type="predicted"/>
<name>A0A8J7IL76_9RHOB</name>
<dbReference type="PANTHER" id="PTHR37813">
    <property type="entry name" value="FELS-2 PROPHAGE PROTEIN"/>
    <property type="match status" value="1"/>
</dbReference>
<comment type="caution">
    <text evidence="3">The sequence shown here is derived from an EMBL/GenBank/DDBJ whole genome shotgun (WGS) entry which is preliminary data.</text>
</comment>
<evidence type="ECO:0000313" key="4">
    <source>
        <dbReference type="Proteomes" id="UP000640583"/>
    </source>
</evidence>
<dbReference type="PANTHER" id="PTHR37813:SF1">
    <property type="entry name" value="FELS-2 PROPHAGE PROTEIN"/>
    <property type="match status" value="1"/>
</dbReference>
<dbReference type="Pfam" id="PF10145">
    <property type="entry name" value="PhageMin_Tail"/>
    <property type="match status" value="1"/>
</dbReference>
<sequence>MSATDLSVAMIVRLMDQFSGPGARLRDSMRSLKTEANAFRASLGRNIRTGFSAENIEAGIRRSEERFTRARQRMIGAAGMALTLAAPVMTAGNFEEELIHFANLAGLSAERTSSLRHELSELRHVTGQSELQLLEGLATYVGKGMGMDEAMASLRGTGRAATATRSQFEQMANAGYAVMDNLNVAPDRLSQAFDIMAQSGKEGSFELAAMARKFPEITAGARSLGMEGVGAVASLSAALQLAMKSAGSEDQAATNMTNFLGKITAPDTVRKFQEAGVDIQRELAIALERGTDPLEHMLLVIERMTGGDAFKMGELFADKQVLDFLRAVIPNLEEYQRITAVAAGAEGVIDKDYAAVMEGFNESTRQLRNSLTSLLGASGALLPVFTEMIQDATWIVDQVAAWTQANPELTATIVKGAAALLALGIATRVVGLGVAVMQGGLWRTASLLRGTALGARGLARILGRGFKFGGWAIRPLRWTARLIPAIPWRSLVRPLVWGARLIPSIGWASMISRLGTFGMNASGWGRLITPLRWFGRGALRLIPVIGWAVMAAEIGMFAWNYLGLKELPWRDYLNTTIDWVGWFFSFEWLDFLPDWSWMAIIGGPIAWGAMFAFQWADLLPDWDWGAIIPDLGAWFRSSETGNSGTSTNLNGPNAGGLNLRSPAEIQSLSGRVRAGMDMSSDDANSELRSALQNYGSTQPNVTVESRFESNPEINVKIDMPVSITRQQRVDNNAIARATGDQAARATRRALDDAAIAED</sequence>
<dbReference type="EMBL" id="JADCKQ010000019">
    <property type="protein sequence ID" value="MBI1495413.1"/>
    <property type="molecule type" value="Genomic_DNA"/>
</dbReference>
<protein>
    <submittedName>
        <fullName evidence="3">Phage tail tape measure protein</fullName>
    </submittedName>
</protein>
<gene>
    <name evidence="3" type="ORF">H1D41_17360</name>
</gene>
<organism evidence="3 4">
    <name type="scientific">Halocynthiibacter styelae</name>
    <dbReference type="NCBI Taxonomy" id="2761955"/>
    <lineage>
        <taxon>Bacteria</taxon>
        <taxon>Pseudomonadati</taxon>
        <taxon>Pseudomonadota</taxon>
        <taxon>Alphaproteobacteria</taxon>
        <taxon>Rhodobacterales</taxon>
        <taxon>Paracoccaceae</taxon>
        <taxon>Halocynthiibacter</taxon>
    </lineage>
</organism>
<reference evidence="3" key="1">
    <citation type="submission" date="2020-10" db="EMBL/GenBank/DDBJ databases">
        <title>Paenihalocynthiibacter styelae gen. nov., sp. nov., isolated from stalked sea squirt Styela clava.</title>
        <authorList>
            <person name="Kim Y.-O."/>
            <person name="Yoon J.-H."/>
        </authorList>
    </citation>
    <scope>NUCLEOTIDE SEQUENCE</scope>
    <source>
        <strain evidence="3">MYP1-1</strain>
    </source>
</reference>
<dbReference type="Proteomes" id="UP000640583">
    <property type="component" value="Unassembled WGS sequence"/>
</dbReference>